<comment type="caution">
    <text evidence="2">The sequence shown here is derived from an EMBL/GenBank/DDBJ whole genome shotgun (WGS) entry which is preliminary data.</text>
</comment>
<organism evidence="2 3">
    <name type="scientific">Eilatimonas milleporae</name>
    <dbReference type="NCBI Taxonomy" id="911205"/>
    <lineage>
        <taxon>Bacteria</taxon>
        <taxon>Pseudomonadati</taxon>
        <taxon>Pseudomonadota</taxon>
        <taxon>Alphaproteobacteria</taxon>
        <taxon>Kordiimonadales</taxon>
        <taxon>Kordiimonadaceae</taxon>
        <taxon>Eilatimonas</taxon>
    </lineage>
</organism>
<dbReference type="Pfam" id="PF13884">
    <property type="entry name" value="Peptidase_S74"/>
    <property type="match status" value="1"/>
</dbReference>
<feature type="domain" description="Peptidase S74" evidence="1">
    <location>
        <begin position="637"/>
        <end position="825"/>
    </location>
</feature>
<accession>A0A3M0D6K7</accession>
<dbReference type="EMBL" id="REFR01000009">
    <property type="protein sequence ID" value="RMB11913.1"/>
    <property type="molecule type" value="Genomic_DNA"/>
</dbReference>
<keyword evidence="3" id="KW-1185">Reference proteome</keyword>
<reference evidence="2 3" key="1">
    <citation type="submission" date="2018-10" db="EMBL/GenBank/DDBJ databases">
        <title>Genomic Encyclopedia of Archaeal and Bacterial Type Strains, Phase II (KMG-II): from individual species to whole genera.</title>
        <authorList>
            <person name="Goeker M."/>
        </authorList>
    </citation>
    <scope>NUCLEOTIDE SEQUENCE [LARGE SCALE GENOMIC DNA]</scope>
    <source>
        <strain evidence="2 3">DSM 25217</strain>
    </source>
</reference>
<dbReference type="InterPro" id="IPR036388">
    <property type="entry name" value="WH-like_DNA-bd_sf"/>
</dbReference>
<dbReference type="OrthoDB" id="564699at2"/>
<gene>
    <name evidence="2" type="ORF">BXY39_0400</name>
</gene>
<evidence type="ECO:0000259" key="1">
    <source>
        <dbReference type="PROSITE" id="PS51688"/>
    </source>
</evidence>
<evidence type="ECO:0000313" key="3">
    <source>
        <dbReference type="Proteomes" id="UP000271227"/>
    </source>
</evidence>
<sequence length="825" mass="85326">MSDPAPAFYGSVAASGGTGDISLGAALPGHADLKTAVDIGVDQTGGGLPADRAIDYLIRYGNAREWGVGVVRVDGRFSRTAIAGTVENGVADTGTPGPLDIAAGALITWEQVGPDRTFGRLTAERDIVIDGAPDATKLTVLRTDNVARWQYGATVEDAGGDGGDFAIYRYGNDGAFLGTGLLIRRASGNILTGAELNAGGLVSQDGDIWLRNIDPGADFQTLHSVIFQGFNTAGGLRSYGAITSVAVSAASGAENGRIDLNVVDNGVMTQKINVTADGVTVKDNVVINGTVTADAFTNNSANDALSIVGGTDPATSGTIQLFGENTVFDQIDFYPEGTGTGPALRMSNTDSTFSGTVTGRAANATALIAQSTTGNLVNLAFASNTGAQVRLEAVIDGQDQGSLIPKGAGASVNLGTTGNPWNAAHFASSVTAGRLITTTTTIGGLLAQYTSIFPSSGARSFNILAPESDDGNAPFIFSTANAVTFRVDTTDALKLDSKGRAAFAGSVSAGQVSTNTLANAQGHTLARFVGTGTEAWLTALGITGNAHVFEGQSFNNLIFGIQSNSQANDRMYVVGSGDGSANYDRIAMQMDRDGNAGFGGSLTGSGYLFSADNTYSVGSASNRASVIYAATGTINTSDEAQKQDIADLTAKEKAAFLAVAATIRTYRWKDAVAAKGEGARIHTGIIAQAAIAAFDAVMGAGAAVRYGWACCDAVPVMKTRTVTKAITRDVTVTEDEPYSEIKIIDGEPVAVEGVRQVERPVMDMVQVRDAQGALKTDKDGQPVMHPVPRTETVMEEVEENYADGACDQFGIRYDELMVGIIAAMQ</sequence>
<proteinExistence type="predicted"/>
<evidence type="ECO:0000313" key="2">
    <source>
        <dbReference type="EMBL" id="RMB11913.1"/>
    </source>
</evidence>
<dbReference type="Gene3D" id="1.10.10.10">
    <property type="entry name" value="Winged helix-like DNA-binding domain superfamily/Winged helix DNA-binding domain"/>
    <property type="match status" value="1"/>
</dbReference>
<dbReference type="Proteomes" id="UP000271227">
    <property type="component" value="Unassembled WGS sequence"/>
</dbReference>
<dbReference type="RefSeq" id="WP_121937143.1">
    <property type="nucleotide sequence ID" value="NZ_REFR01000009.1"/>
</dbReference>
<dbReference type="InParanoid" id="A0A3M0D6K7"/>
<dbReference type="PROSITE" id="PS51688">
    <property type="entry name" value="ICA"/>
    <property type="match status" value="1"/>
</dbReference>
<name>A0A3M0D6K7_9PROT</name>
<protein>
    <submittedName>
        <fullName evidence="2">Endosialidase-like protein</fullName>
    </submittedName>
</protein>
<dbReference type="AlphaFoldDB" id="A0A3M0D6K7"/>
<dbReference type="InterPro" id="IPR030392">
    <property type="entry name" value="S74_ICA"/>
</dbReference>